<feature type="region of interest" description="Disordered" evidence="1">
    <location>
        <begin position="403"/>
        <end position="445"/>
    </location>
</feature>
<dbReference type="Proteomes" id="UP000076154">
    <property type="component" value="Unassembled WGS sequence"/>
</dbReference>
<name>A0A369J8K8_HYPMA</name>
<reference evidence="2" key="1">
    <citation type="submission" date="2018-04" db="EMBL/GenBank/DDBJ databases">
        <title>Whole genome sequencing of Hypsizygus marmoreus.</title>
        <authorList>
            <person name="Choi I.-G."/>
            <person name="Min B."/>
            <person name="Kim J.-G."/>
            <person name="Kim S."/>
            <person name="Oh Y.-L."/>
            <person name="Kong W.-S."/>
            <person name="Park H."/>
            <person name="Jeong J."/>
            <person name="Song E.-S."/>
        </authorList>
    </citation>
    <scope>NUCLEOTIDE SEQUENCE [LARGE SCALE GENOMIC DNA]</scope>
    <source>
        <strain evidence="2">51987-8</strain>
    </source>
</reference>
<sequence length="445" mass="50023">MSSNFEPSSAPPSSQTQNSYSFDSMSPSSASQALNPYSLDSTPSRPFNGALPYTFGTPDNANNISARTPAVHSASFRGEELTNTKHFCDMVANKLKLTPDQRGDLRQIVDLGAQLDSSDLKLRIYQQGTLFQILNNQTQQLVDYTTFQALLKDVQASLDKKFSLSSDHHETLLVYAKDIIFDPLRTDFMAAHIALELDVKEKMDLLEFTHVFGHPARERALRAACRTKASGARNSVRQWLVRTIYGPKKTNLENATFSLAEKFKRGGPGNNLSNRYQLRVAILRRFAWEFYFVLEDSPDPNDDDEQVDVDNNGEIEIELRPRKRPRSSGKVKKGECFWSKLNEHIRDLRAANGPDYSTEPWKLYFTDLVRRDIEQWGKGKDNLMEPLPMTCINVASPSLLYQHDSTPGALNTQLPAHDNSQPRSTLGSILNTPSGPSGHSSMFFP</sequence>
<protein>
    <submittedName>
        <fullName evidence="2">Uncharacterized protein</fullName>
    </submittedName>
</protein>
<evidence type="ECO:0000256" key="1">
    <source>
        <dbReference type="SAM" id="MobiDB-lite"/>
    </source>
</evidence>
<gene>
    <name evidence="2" type="ORF">Hypma_000366</name>
</gene>
<dbReference type="STRING" id="39966.A0A369J8K8"/>
<accession>A0A369J8K8</accession>
<organism evidence="2 3">
    <name type="scientific">Hypsizygus marmoreus</name>
    <name type="common">White beech mushroom</name>
    <name type="synonym">Agaricus marmoreus</name>
    <dbReference type="NCBI Taxonomy" id="39966"/>
    <lineage>
        <taxon>Eukaryota</taxon>
        <taxon>Fungi</taxon>
        <taxon>Dikarya</taxon>
        <taxon>Basidiomycota</taxon>
        <taxon>Agaricomycotina</taxon>
        <taxon>Agaricomycetes</taxon>
        <taxon>Agaricomycetidae</taxon>
        <taxon>Agaricales</taxon>
        <taxon>Tricholomatineae</taxon>
        <taxon>Lyophyllaceae</taxon>
        <taxon>Hypsizygus</taxon>
    </lineage>
</organism>
<dbReference type="AlphaFoldDB" id="A0A369J8K8"/>
<evidence type="ECO:0000313" key="3">
    <source>
        <dbReference type="Proteomes" id="UP000076154"/>
    </source>
</evidence>
<proteinExistence type="predicted"/>
<comment type="caution">
    <text evidence="2">The sequence shown here is derived from an EMBL/GenBank/DDBJ whole genome shotgun (WGS) entry which is preliminary data.</text>
</comment>
<dbReference type="OrthoDB" id="3269273at2759"/>
<dbReference type="InParanoid" id="A0A369J8K8"/>
<evidence type="ECO:0000313" key="2">
    <source>
        <dbReference type="EMBL" id="RDB18361.1"/>
    </source>
</evidence>
<dbReference type="EMBL" id="LUEZ02000102">
    <property type="protein sequence ID" value="RDB18361.1"/>
    <property type="molecule type" value="Genomic_DNA"/>
</dbReference>
<feature type="region of interest" description="Disordered" evidence="1">
    <location>
        <begin position="1"/>
        <end position="42"/>
    </location>
</feature>
<keyword evidence="3" id="KW-1185">Reference proteome</keyword>